<dbReference type="CDD" id="cd12797">
    <property type="entry name" value="M23_peptidase"/>
    <property type="match status" value="1"/>
</dbReference>
<dbReference type="InterPro" id="IPR011055">
    <property type="entry name" value="Dup_hybrid_motif"/>
</dbReference>
<reference evidence="7" key="1">
    <citation type="submission" date="2016-11" db="EMBL/GenBank/DDBJ databases">
        <authorList>
            <person name="Jaros S."/>
            <person name="Januszkiewicz K."/>
            <person name="Wedrychowicz H."/>
        </authorList>
    </citation>
    <scope>NUCLEOTIDE SEQUENCE [LARGE SCALE GENOMIC DNA]</scope>
    <source>
        <strain evidence="7">DSM 10349</strain>
    </source>
</reference>
<reference evidence="8" key="2">
    <citation type="submission" date="2016-11" db="EMBL/GenBank/DDBJ databases">
        <authorList>
            <person name="Varghese N."/>
            <person name="Submissions S."/>
        </authorList>
    </citation>
    <scope>NUCLEOTIDE SEQUENCE [LARGE SCALE GENOMIC DNA]</scope>
    <source>
        <strain evidence="8">DSM 10349</strain>
    </source>
</reference>
<dbReference type="Gene3D" id="6.10.250.3150">
    <property type="match status" value="1"/>
</dbReference>
<evidence type="ECO:0000313" key="6">
    <source>
        <dbReference type="EMBL" id="SHK72890.1"/>
    </source>
</evidence>
<proteinExistence type="predicted"/>
<evidence type="ECO:0000313" key="8">
    <source>
        <dbReference type="Proteomes" id="UP000183997"/>
    </source>
</evidence>
<dbReference type="EMBL" id="FRAR01000022">
    <property type="protein sequence ID" value="SHK74843.1"/>
    <property type="molecule type" value="Genomic_DNA"/>
</dbReference>
<dbReference type="Proteomes" id="UP000183997">
    <property type="component" value="Unassembled WGS sequence"/>
</dbReference>
<evidence type="ECO:0000256" key="2">
    <source>
        <dbReference type="SAM" id="Coils"/>
    </source>
</evidence>
<evidence type="ECO:0000313" key="7">
    <source>
        <dbReference type="EMBL" id="SHK74843.1"/>
    </source>
</evidence>
<dbReference type="InterPro" id="IPR050570">
    <property type="entry name" value="Cell_wall_metabolism_enzyme"/>
</dbReference>
<feature type="coiled-coil region" evidence="2">
    <location>
        <begin position="36"/>
        <end position="123"/>
    </location>
</feature>
<protein>
    <submittedName>
        <fullName evidence="7">Peptidase family M23</fullName>
    </submittedName>
</protein>
<dbReference type="STRING" id="1121421.SAMN02745123_02913"/>
<dbReference type="GO" id="GO:0004222">
    <property type="term" value="F:metalloendopeptidase activity"/>
    <property type="evidence" value="ECO:0007669"/>
    <property type="project" value="TreeGrafter"/>
</dbReference>
<name>A0A1M6V061_9FIRM</name>
<dbReference type="OrthoDB" id="9814460at2"/>
<dbReference type="Pfam" id="PF24568">
    <property type="entry name" value="CC_PcsB"/>
    <property type="match status" value="1"/>
</dbReference>
<keyword evidence="8" id="KW-1185">Reference proteome</keyword>
<gene>
    <name evidence="6" type="ORF">SAMN02745123_02913</name>
    <name evidence="7" type="ORF">SAMN02745123_03013</name>
</gene>
<evidence type="ECO:0000259" key="5">
    <source>
        <dbReference type="Pfam" id="PF24568"/>
    </source>
</evidence>
<organism evidence="7 8">
    <name type="scientific">Desulforamulus aeronauticus DSM 10349</name>
    <dbReference type="NCBI Taxonomy" id="1121421"/>
    <lineage>
        <taxon>Bacteria</taxon>
        <taxon>Bacillati</taxon>
        <taxon>Bacillota</taxon>
        <taxon>Clostridia</taxon>
        <taxon>Eubacteriales</taxon>
        <taxon>Peptococcaceae</taxon>
        <taxon>Desulforamulus</taxon>
    </lineage>
</organism>
<feature type="domain" description="Peptidoglycan hydrolase PcsB coiled-coil" evidence="5">
    <location>
        <begin position="100"/>
        <end position="170"/>
    </location>
</feature>
<evidence type="ECO:0000256" key="1">
    <source>
        <dbReference type="ARBA" id="ARBA00022729"/>
    </source>
</evidence>
<evidence type="ECO:0000256" key="3">
    <source>
        <dbReference type="SAM" id="SignalP"/>
    </source>
</evidence>
<dbReference type="SUPFAM" id="SSF51261">
    <property type="entry name" value="Duplicated hybrid motif"/>
    <property type="match status" value="1"/>
</dbReference>
<feature type="signal peptide" evidence="3">
    <location>
        <begin position="1"/>
        <end position="27"/>
    </location>
</feature>
<keyword evidence="1 3" id="KW-0732">Signal</keyword>
<dbReference type="Gene3D" id="2.70.70.10">
    <property type="entry name" value="Glucose Permease (Domain IIA)"/>
    <property type="match status" value="1"/>
</dbReference>
<feature type="chain" id="PRO_5044562698" evidence="3">
    <location>
        <begin position="28"/>
        <end position="378"/>
    </location>
</feature>
<dbReference type="EMBL" id="FRAR01000022">
    <property type="protein sequence ID" value="SHK72890.1"/>
    <property type="molecule type" value="Genomic_DNA"/>
</dbReference>
<sequence>MTFRPTKRWITYGLLISLSVFTLSSVAESTGLDDKLKQVRQKQSQTQQRITEQKGEVRDITQKISALNATINDKRNEIADLNGRIAANKKQLAETEALLEQAAEKLEKSNETLNQRVRFYYENGQVAYLEVLLEARNFSDFINRVELMKMIMEQDKEIIDRVAKEKKDIEVAKDQLNKRQQNLVALRQEQERSRQELAARQSEQAGLLKEARQDLDQYERDLDRWESQEQEILRQIALQKSSGTTTQYKGGRLLWPVPGYNQTSSPYGMRFHPILKKNRLHNGLDIPAPTGVNVVAAEDGRVISVTTMSGYGKVVMVDHGGGLSTMYPHLSAQLVSEGQVVKRGQVIAKIGTTGLSTGPHLHFEVLKNGVPQNPAGYL</sequence>
<keyword evidence="2" id="KW-0175">Coiled coil</keyword>
<feature type="domain" description="M23ase beta-sheet core" evidence="4">
    <location>
        <begin position="280"/>
        <end position="374"/>
    </location>
</feature>
<accession>A0A1M6V061</accession>
<dbReference type="AlphaFoldDB" id="A0A1M6V061"/>
<dbReference type="Pfam" id="PF01551">
    <property type="entry name" value="Peptidase_M23"/>
    <property type="match status" value="1"/>
</dbReference>
<feature type="coiled-coil region" evidence="2">
    <location>
        <begin position="159"/>
        <end position="235"/>
    </location>
</feature>
<evidence type="ECO:0000259" key="4">
    <source>
        <dbReference type="Pfam" id="PF01551"/>
    </source>
</evidence>
<dbReference type="InterPro" id="IPR016047">
    <property type="entry name" value="M23ase_b-sheet_dom"/>
</dbReference>
<dbReference type="RefSeq" id="WP_072915787.1">
    <property type="nucleotide sequence ID" value="NZ_FRAR01000022.1"/>
</dbReference>
<dbReference type="InterPro" id="IPR057309">
    <property type="entry name" value="PcsB_CC"/>
</dbReference>
<dbReference type="PANTHER" id="PTHR21666:SF289">
    <property type="entry name" value="L-ALA--D-GLU ENDOPEPTIDASE"/>
    <property type="match status" value="1"/>
</dbReference>
<dbReference type="PANTHER" id="PTHR21666">
    <property type="entry name" value="PEPTIDASE-RELATED"/>
    <property type="match status" value="1"/>
</dbReference>